<dbReference type="GO" id="GO:0000785">
    <property type="term" value="C:chromatin"/>
    <property type="evidence" value="ECO:0007669"/>
    <property type="project" value="TreeGrafter"/>
</dbReference>
<comment type="subcellular location">
    <subcellularLocation>
        <location evidence="1">Nucleus</location>
    </subcellularLocation>
</comment>
<dbReference type="PROSITE" id="PS50089">
    <property type="entry name" value="ZF_RING_2"/>
    <property type="match status" value="1"/>
</dbReference>
<dbReference type="InterPro" id="IPR014977">
    <property type="entry name" value="WRC_dom"/>
</dbReference>
<evidence type="ECO:0000259" key="9">
    <source>
        <dbReference type="PROSITE" id="PS50089"/>
    </source>
</evidence>
<evidence type="ECO:0000313" key="12">
    <source>
        <dbReference type="Proteomes" id="UP000541444"/>
    </source>
</evidence>
<evidence type="ECO:0000259" key="10">
    <source>
        <dbReference type="PROSITE" id="PS51667"/>
    </source>
</evidence>
<feature type="domain" description="RING-type" evidence="9">
    <location>
        <begin position="225"/>
        <end position="272"/>
    </location>
</feature>
<organism evidence="11 12">
    <name type="scientific">Kingdonia uniflora</name>
    <dbReference type="NCBI Taxonomy" id="39325"/>
    <lineage>
        <taxon>Eukaryota</taxon>
        <taxon>Viridiplantae</taxon>
        <taxon>Streptophyta</taxon>
        <taxon>Embryophyta</taxon>
        <taxon>Tracheophyta</taxon>
        <taxon>Spermatophyta</taxon>
        <taxon>Magnoliopsida</taxon>
        <taxon>Ranunculales</taxon>
        <taxon>Circaeasteraceae</taxon>
        <taxon>Kingdonia</taxon>
    </lineage>
</organism>
<keyword evidence="12" id="KW-1185">Reference proteome</keyword>
<dbReference type="PANTHER" id="PTHR12549:SF38">
    <property type="entry name" value="JMJC DOMAIN-CONTAINING HISTONE DEMETHYLASE 2, ISOFORM A"/>
    <property type="match status" value="1"/>
</dbReference>
<evidence type="ECO:0000313" key="11">
    <source>
        <dbReference type="EMBL" id="KAF6136172.1"/>
    </source>
</evidence>
<comment type="similarity">
    <text evidence="2">Belongs to the JARID1 histone demethylase family.</text>
</comment>
<name>A0A7J7L0T2_9MAGN</name>
<evidence type="ECO:0000256" key="5">
    <source>
        <dbReference type="ARBA" id="ARBA00023163"/>
    </source>
</evidence>
<dbReference type="GO" id="GO:0031490">
    <property type="term" value="F:chromatin DNA binding"/>
    <property type="evidence" value="ECO:0007669"/>
    <property type="project" value="TreeGrafter"/>
</dbReference>
<dbReference type="Pfam" id="PF08879">
    <property type="entry name" value="WRC"/>
    <property type="match status" value="1"/>
</dbReference>
<dbReference type="InterPro" id="IPR018866">
    <property type="entry name" value="Znf-4CXXC_R1"/>
</dbReference>
<evidence type="ECO:0000256" key="1">
    <source>
        <dbReference type="ARBA" id="ARBA00004123"/>
    </source>
</evidence>
<feature type="domain" description="WRC" evidence="10">
    <location>
        <begin position="4"/>
        <end position="50"/>
    </location>
</feature>
<keyword evidence="6" id="KW-0539">Nucleus</keyword>
<sequence length="698" mass="79616">MEVELQPNRCRRTGGHQKWRCSEMTLPGKTLCEKHAMQRNLYQNRKIGKSLVVYGDDEIDRKRRAKEGSGEESIEEVSAKKGRSGDCVIRDGNQVNSGEIVKDLVSKHAISDELSIKSSGQRYSSRIRMNSVKESEKPVEFMLESDNDGRNYGREGVIFGELSKKTRKRRRRSGKGQVRASTSAVYYSLRERNGVGNGKKMAKGLTMKRLRNYASTSEENRSLMCHQCLRSDKNGIVFCSNCNKKRYCSSCLTKWYPEKTIEEIKNACPFCHGNCNCKACLRENFVMASRRKAGGNVKLKRLLYLLYRVLPLIRQIHMEQNYEVEIEAKIRGTQLAEMDITRCELEEDDRQYCNNCNTSIVDLHRSCPNPNCSYDLCLMCCRELREGLQPGGNEAKSARNQAGSMTTAFLDFPDWTANVDGTIPCSPKGRGGCGTEVLQLRRIFKDKWIAEMLKNADELTSNCQFPNSDFSLQCSYCDTKSSEVRQAAFRENSHDNYLYCPSTLDLRNDEIEHFQSHWMRGVPVIVRNVLEKTSGLSWEPMVMWRAFRGAKGNLEEEIRNVKVIDCLDWCEVEINIHQFFRGYLEGRMHKSGWPEMLKLKDWPPSSTFEDRLPRHSAEFVAALPFCDYTDPKSGLLNLATKLPDNCSKPDLGPKTYIAYGFPEELGRGDSVTKLHCDMSDAVILSIPSLFSPSCLLFI</sequence>
<keyword evidence="3" id="KW-0479">Metal-binding</keyword>
<dbReference type="GO" id="GO:0006357">
    <property type="term" value="P:regulation of transcription by RNA polymerase II"/>
    <property type="evidence" value="ECO:0007669"/>
    <property type="project" value="TreeGrafter"/>
</dbReference>
<accession>A0A7J7L0T2</accession>
<dbReference type="SUPFAM" id="SSF51197">
    <property type="entry name" value="Clavaminate synthase-like"/>
    <property type="match status" value="1"/>
</dbReference>
<gene>
    <name evidence="11" type="ORF">GIB67_001581</name>
</gene>
<dbReference type="GO" id="GO:0000118">
    <property type="term" value="C:histone deacetylase complex"/>
    <property type="evidence" value="ECO:0007669"/>
    <property type="project" value="TreeGrafter"/>
</dbReference>
<reference evidence="11 12" key="1">
    <citation type="journal article" date="2020" name="IScience">
        <title>Genome Sequencing of the Endangered Kingdonia uniflora (Circaeasteraceae, Ranunculales) Reveals Potential Mechanisms of Evolutionary Specialization.</title>
        <authorList>
            <person name="Sun Y."/>
            <person name="Deng T."/>
            <person name="Zhang A."/>
            <person name="Moore M.J."/>
            <person name="Landis J.B."/>
            <person name="Lin N."/>
            <person name="Zhang H."/>
            <person name="Zhang X."/>
            <person name="Huang J."/>
            <person name="Zhang X."/>
            <person name="Sun H."/>
            <person name="Wang H."/>
        </authorList>
    </citation>
    <scope>NUCLEOTIDE SEQUENCE [LARGE SCALE GENOMIC DNA]</scope>
    <source>
        <strain evidence="11">TB1705</strain>
        <tissue evidence="11">Leaf</tissue>
    </source>
</reference>
<evidence type="ECO:0000256" key="3">
    <source>
        <dbReference type="ARBA" id="ARBA00022723"/>
    </source>
</evidence>
<dbReference type="OrthoDB" id="1667110at2759"/>
<evidence type="ECO:0000256" key="8">
    <source>
        <dbReference type="PROSITE-ProRule" id="PRU01002"/>
    </source>
</evidence>
<comment type="caution">
    <text evidence="8">Lacks conserved residue(s) required for the propagation of feature annotation.</text>
</comment>
<evidence type="ECO:0000256" key="2">
    <source>
        <dbReference type="ARBA" id="ARBA00006801"/>
    </source>
</evidence>
<evidence type="ECO:0000256" key="7">
    <source>
        <dbReference type="PROSITE-ProRule" id="PRU00175"/>
    </source>
</evidence>
<dbReference type="Proteomes" id="UP000541444">
    <property type="component" value="Unassembled WGS sequence"/>
</dbReference>
<protein>
    <submittedName>
        <fullName evidence="11">Uncharacterized protein</fullName>
    </submittedName>
</protein>
<dbReference type="PANTHER" id="PTHR12549">
    <property type="entry name" value="JMJC DOMAIN-CONTAINING HISTONE DEMETHYLATION PROTEIN"/>
    <property type="match status" value="1"/>
</dbReference>
<keyword evidence="4" id="KW-0805">Transcription regulation</keyword>
<dbReference type="Gene3D" id="2.60.120.650">
    <property type="entry name" value="Cupin"/>
    <property type="match status" value="1"/>
</dbReference>
<keyword evidence="5" id="KW-0804">Transcription</keyword>
<dbReference type="GO" id="GO:0032454">
    <property type="term" value="F:histone H3K9 demethylase activity"/>
    <property type="evidence" value="ECO:0007669"/>
    <property type="project" value="InterPro"/>
</dbReference>
<evidence type="ECO:0000256" key="6">
    <source>
        <dbReference type="ARBA" id="ARBA00023242"/>
    </source>
</evidence>
<evidence type="ECO:0000256" key="4">
    <source>
        <dbReference type="ARBA" id="ARBA00023015"/>
    </source>
</evidence>
<dbReference type="GO" id="GO:0008270">
    <property type="term" value="F:zinc ion binding"/>
    <property type="evidence" value="ECO:0007669"/>
    <property type="project" value="UniProtKB-KW"/>
</dbReference>
<comment type="caution">
    <text evidence="11">The sequence shown here is derived from an EMBL/GenBank/DDBJ whole genome shotgun (WGS) entry which is preliminary data.</text>
</comment>
<keyword evidence="7" id="KW-0863">Zinc-finger</keyword>
<dbReference type="AlphaFoldDB" id="A0A7J7L0T2"/>
<dbReference type="InterPro" id="IPR045109">
    <property type="entry name" value="LSDs-like"/>
</dbReference>
<dbReference type="InterPro" id="IPR001841">
    <property type="entry name" value="Znf_RING"/>
</dbReference>
<dbReference type="GO" id="GO:0003712">
    <property type="term" value="F:transcription coregulator activity"/>
    <property type="evidence" value="ECO:0007669"/>
    <property type="project" value="TreeGrafter"/>
</dbReference>
<dbReference type="PROSITE" id="PS51667">
    <property type="entry name" value="WRC"/>
    <property type="match status" value="1"/>
</dbReference>
<dbReference type="EMBL" id="JACGCM010002755">
    <property type="protein sequence ID" value="KAF6136172.1"/>
    <property type="molecule type" value="Genomic_DNA"/>
</dbReference>
<proteinExistence type="inferred from homology"/>
<dbReference type="Pfam" id="PF10497">
    <property type="entry name" value="zf-4CXXC_R1"/>
    <property type="match status" value="1"/>
</dbReference>
<keyword evidence="7" id="KW-0862">Zinc</keyword>